<accession>A0AA86S005</accession>
<protein>
    <submittedName>
        <fullName evidence="3">Hypothetical_protein</fullName>
    </submittedName>
</protein>
<evidence type="ECO:0000256" key="1">
    <source>
        <dbReference type="SAM" id="MobiDB-lite"/>
    </source>
</evidence>
<dbReference type="Proteomes" id="UP001642409">
    <property type="component" value="Unassembled WGS sequence"/>
</dbReference>
<keyword evidence="4" id="KW-1185">Reference proteome</keyword>
<feature type="region of interest" description="Disordered" evidence="1">
    <location>
        <begin position="679"/>
        <end position="771"/>
    </location>
</feature>
<reference evidence="2" key="1">
    <citation type="submission" date="2023-06" db="EMBL/GenBank/DDBJ databases">
        <authorList>
            <person name="Kurt Z."/>
        </authorList>
    </citation>
    <scope>NUCLEOTIDE SEQUENCE</scope>
</reference>
<proteinExistence type="predicted"/>
<sequence>MSFAIPGYLQINSDLQLSVLQISKNKLTIESETAKFRSKLENVKIINKNGITQIQVKNEPSVFTSPYIQPIIELLTNQIHPKQIEFITKCRNGNTIEVTENWVKINQEKVKYIDVESYEYYAIDYTLKFNTKKDNFKIQFTDFLIAHICNYFIKNVYDANQKEYEEQKIEFKEMQPIPRKPDPYTEISTKQIQMDENFSSMLQNLKQIKLREVEALQKQIDLLSSKIESRSQISSLEQSKNTQSQMAISKHTQRIQEYKQNSPKFDQISYMQGVVQKIDRKKDFDSINESVSQSKIQKDFVISKAPQQLAGSTTNFKKIENKPEKIVVDIIDSQDQKVISNKSELKMSDFQLETVKKEKEVVSQQVVQQNNDIKITAQPVQEAKDKKPETEQKEINDPNKETTIQLQNMTITNQVQIEQKTEIDKQLISKTEDTQKAKQDVCEQKVEQPNVEKVELKINEQPKVESVVVQKINIEPPKPEIVKQIKVSKEPSVAPIKVPEQEVKVEKEAVTSKVEPIVDYLVKQQELVSILQTFNSQAINVSDLKAIFLRLTFVNKQLQLHYGTKLDFKFSEKYLIFISQVFVYESIQSIQQTRFNQEIEPKDSFDLKINDYCEISESDKKLQKQIDKINALIPDKHIVELIGKDSKNKPAQFSFIVDNSSEFTHIFKLTFEILNQHPFKEDKNEPEPEKEEKKKRTPEEKAERKRLKALKLLEEQNQLKEEPNLNQKEDKKENKVEQNEETQPEIFEPEESKGEKKKKTPEEKAERKRLKELALKEQAEKEAVAQNEVKIQELQQDLQQGEEGEEKKKRTPEEKAERKRLKALKLLEQQKLEENQQETTQNQEAEENTEVSDTKKKKRTPEEKEERRRQKLAKLQQQGDI</sequence>
<dbReference type="EMBL" id="CAXDID020000020">
    <property type="protein sequence ID" value="CAL5986956.1"/>
    <property type="molecule type" value="Genomic_DNA"/>
</dbReference>
<feature type="region of interest" description="Disordered" evidence="1">
    <location>
        <begin position="795"/>
        <end position="881"/>
    </location>
</feature>
<feature type="compositionally biased region" description="Basic and acidic residues" evidence="1">
    <location>
        <begin position="805"/>
        <end position="817"/>
    </location>
</feature>
<evidence type="ECO:0000313" key="2">
    <source>
        <dbReference type="EMBL" id="CAI9975635.1"/>
    </source>
</evidence>
<evidence type="ECO:0000313" key="4">
    <source>
        <dbReference type="Proteomes" id="UP001642409"/>
    </source>
</evidence>
<feature type="compositionally biased region" description="Basic and acidic residues" evidence="1">
    <location>
        <begin position="711"/>
        <end position="738"/>
    </location>
</feature>
<feature type="compositionally biased region" description="Acidic residues" evidence="1">
    <location>
        <begin position="739"/>
        <end position="749"/>
    </location>
</feature>
<evidence type="ECO:0000313" key="3">
    <source>
        <dbReference type="EMBL" id="CAL5986956.1"/>
    </source>
</evidence>
<feature type="compositionally biased region" description="Basic and acidic residues" evidence="1">
    <location>
        <begin position="679"/>
        <end position="703"/>
    </location>
</feature>
<comment type="caution">
    <text evidence="2">The sequence shown here is derived from an EMBL/GenBank/DDBJ whole genome shotgun (WGS) entry which is preliminary data.</text>
</comment>
<organism evidence="2">
    <name type="scientific">Hexamita inflata</name>
    <dbReference type="NCBI Taxonomy" id="28002"/>
    <lineage>
        <taxon>Eukaryota</taxon>
        <taxon>Metamonada</taxon>
        <taxon>Diplomonadida</taxon>
        <taxon>Hexamitidae</taxon>
        <taxon>Hexamitinae</taxon>
        <taxon>Hexamita</taxon>
    </lineage>
</organism>
<reference evidence="3 4" key="2">
    <citation type="submission" date="2024-07" db="EMBL/GenBank/DDBJ databases">
        <authorList>
            <person name="Akdeniz Z."/>
        </authorList>
    </citation>
    <scope>NUCLEOTIDE SEQUENCE [LARGE SCALE GENOMIC DNA]</scope>
</reference>
<dbReference type="AlphaFoldDB" id="A0AA86S005"/>
<feature type="compositionally biased region" description="Basic and acidic residues" evidence="1">
    <location>
        <begin position="750"/>
        <end position="771"/>
    </location>
</feature>
<gene>
    <name evidence="2" type="ORF">HINF_LOCUS63280</name>
    <name evidence="3" type="ORF">HINF_LOCUS9666</name>
</gene>
<name>A0AA86S005_9EUKA</name>
<dbReference type="EMBL" id="CATOUU010001169">
    <property type="protein sequence ID" value="CAI9975635.1"/>
    <property type="molecule type" value="Genomic_DNA"/>
</dbReference>